<feature type="transmembrane region" description="Helical" evidence="8">
    <location>
        <begin position="318"/>
        <end position="337"/>
    </location>
</feature>
<reference evidence="9" key="1">
    <citation type="submission" date="2022-12" db="EMBL/GenBank/DDBJ databases">
        <authorList>
            <person name="Bing R.G."/>
            <person name="Willard D.J."/>
            <person name="Manesh M.J.H."/>
            <person name="Laemthong T."/>
            <person name="Crosby J.R."/>
            <person name="Kelly R.M."/>
        </authorList>
    </citation>
    <scope>NUCLEOTIDE SEQUENCE</scope>
    <source>
        <strain evidence="9">DSM 8990</strain>
    </source>
</reference>
<feature type="transmembrane region" description="Helical" evidence="8">
    <location>
        <begin position="12"/>
        <end position="31"/>
    </location>
</feature>
<comment type="similarity">
    <text evidence="2">Belongs to the tellurite-resistance/dicarboxylate transporter (TDT) family.</text>
</comment>
<feature type="transmembrane region" description="Helical" evidence="8">
    <location>
        <begin position="73"/>
        <end position="93"/>
    </location>
</feature>
<keyword evidence="6 8" id="KW-1133">Transmembrane helix</keyword>
<evidence type="ECO:0000313" key="9">
    <source>
        <dbReference type="EMBL" id="WAM34281.1"/>
    </source>
</evidence>
<dbReference type="EMBL" id="CP113865">
    <property type="protein sequence ID" value="WAM34281.1"/>
    <property type="molecule type" value="Genomic_DNA"/>
</dbReference>
<feature type="transmembrane region" description="Helical" evidence="8">
    <location>
        <begin position="253"/>
        <end position="274"/>
    </location>
</feature>
<sequence>MKSIIKNFYPSWFVVCMGTGIMANLFMAIGFKRLSYIAALLNFVFFIIIFAIWLVRWFVAFDGVVKDIKNPLISNYFATMPISLLILGANVIINQEYFGRQFSQSFAVFSYIAGLLLMTVFSVMTFIVHLSHTEIPNYALNFAYFMPPVGNLIVTILGNELVNRNAISESYQSLVVFINSAMFGLGFMLFLAYLPVIKGRFLLYEPIERSHFPTMFILLAPVGASIVALQGLENSFKNLKILSDGFVFDIISYFLWGFGAWILISLIILLIIYINKKLPFSLAYWAFVFPVGIYVLASIKINMSLHFNFLNVFSKISVWILFAVWIINFILTIINVANKKLLTR</sequence>
<dbReference type="InterPro" id="IPR051629">
    <property type="entry name" value="Sulfite_efflux_TDT"/>
</dbReference>
<dbReference type="RefSeq" id="WP_045170400.1">
    <property type="nucleotide sequence ID" value="NZ_CP113865.1"/>
</dbReference>
<protein>
    <submittedName>
        <fullName evidence="9">C4-dicarboxylate ABC transporter</fullName>
    </submittedName>
</protein>
<keyword evidence="5 8" id="KW-0812">Transmembrane</keyword>
<evidence type="ECO:0000256" key="6">
    <source>
        <dbReference type="ARBA" id="ARBA00022989"/>
    </source>
</evidence>
<evidence type="ECO:0000256" key="2">
    <source>
        <dbReference type="ARBA" id="ARBA00008566"/>
    </source>
</evidence>
<feature type="transmembrane region" description="Helical" evidence="8">
    <location>
        <begin position="105"/>
        <end position="130"/>
    </location>
</feature>
<feature type="transmembrane region" description="Helical" evidence="8">
    <location>
        <begin position="174"/>
        <end position="194"/>
    </location>
</feature>
<keyword evidence="7 8" id="KW-0472">Membrane</keyword>
<evidence type="ECO:0000256" key="4">
    <source>
        <dbReference type="ARBA" id="ARBA00022475"/>
    </source>
</evidence>
<dbReference type="Gene3D" id="1.50.10.150">
    <property type="entry name" value="Voltage-dependent anion channel"/>
    <property type="match status" value="1"/>
</dbReference>
<keyword evidence="3" id="KW-0813">Transport</keyword>
<feature type="transmembrane region" description="Helical" evidence="8">
    <location>
        <begin position="142"/>
        <end position="162"/>
    </location>
</feature>
<dbReference type="Proteomes" id="UP001164909">
    <property type="component" value="Chromosome"/>
</dbReference>
<evidence type="ECO:0000256" key="3">
    <source>
        <dbReference type="ARBA" id="ARBA00022448"/>
    </source>
</evidence>
<comment type="subcellular location">
    <subcellularLocation>
        <location evidence="1">Cell membrane</location>
        <topology evidence="1">Multi-pass membrane protein</topology>
    </subcellularLocation>
</comment>
<gene>
    <name evidence="9" type="ORF">OTK00_000463</name>
</gene>
<dbReference type="InterPro" id="IPR004695">
    <property type="entry name" value="SLAC1/Mae1/Ssu1/TehA"/>
</dbReference>
<accession>A0ABY7BRN1</accession>
<organism evidence="9 10">
    <name type="scientific">Caldicellulosiruptor morganii</name>
    <dbReference type="NCBI Taxonomy" id="1387555"/>
    <lineage>
        <taxon>Bacteria</taxon>
        <taxon>Bacillati</taxon>
        <taxon>Bacillota</taxon>
        <taxon>Bacillota incertae sedis</taxon>
        <taxon>Caldicellulosiruptorales</taxon>
        <taxon>Caldicellulosiruptoraceae</taxon>
        <taxon>Caldicellulosiruptor</taxon>
    </lineage>
</organism>
<evidence type="ECO:0000256" key="7">
    <source>
        <dbReference type="ARBA" id="ARBA00023136"/>
    </source>
</evidence>
<evidence type="ECO:0000313" key="10">
    <source>
        <dbReference type="Proteomes" id="UP001164909"/>
    </source>
</evidence>
<feature type="transmembrane region" description="Helical" evidence="8">
    <location>
        <begin position="38"/>
        <end position="61"/>
    </location>
</feature>
<dbReference type="PANTHER" id="PTHR31686">
    <property type="match status" value="1"/>
</dbReference>
<evidence type="ECO:0000256" key="5">
    <source>
        <dbReference type="ARBA" id="ARBA00022692"/>
    </source>
</evidence>
<keyword evidence="4" id="KW-1003">Cell membrane</keyword>
<name>A0ABY7BRN1_9FIRM</name>
<feature type="transmembrane region" description="Helical" evidence="8">
    <location>
        <begin position="280"/>
        <end position="297"/>
    </location>
</feature>
<dbReference type="Pfam" id="PF03595">
    <property type="entry name" value="SLAC1"/>
    <property type="match status" value="1"/>
</dbReference>
<dbReference type="PANTHER" id="PTHR31686:SF1">
    <property type="entry name" value="SULFITE EFFLUX PUMP SSU1"/>
    <property type="match status" value="1"/>
</dbReference>
<proteinExistence type="inferred from homology"/>
<evidence type="ECO:0000256" key="8">
    <source>
        <dbReference type="SAM" id="Phobius"/>
    </source>
</evidence>
<evidence type="ECO:0000256" key="1">
    <source>
        <dbReference type="ARBA" id="ARBA00004651"/>
    </source>
</evidence>
<dbReference type="InterPro" id="IPR038665">
    <property type="entry name" value="Voltage-dep_anion_channel_sf"/>
</dbReference>
<feature type="transmembrane region" description="Helical" evidence="8">
    <location>
        <begin position="214"/>
        <end position="232"/>
    </location>
</feature>
<keyword evidence="10" id="KW-1185">Reference proteome</keyword>